<keyword evidence="3" id="KW-0479">Metal-binding</keyword>
<dbReference type="GO" id="GO:0003887">
    <property type="term" value="F:DNA-directed DNA polymerase activity"/>
    <property type="evidence" value="ECO:0007669"/>
    <property type="project" value="UniProtKB-UniRule"/>
</dbReference>
<accession>A0A8J3AJE4</accession>
<dbReference type="NCBIfam" id="NF002677">
    <property type="entry name" value="PRK02406.1"/>
    <property type="match status" value="1"/>
</dbReference>
<dbReference type="PANTHER" id="PTHR11076">
    <property type="entry name" value="DNA REPAIR POLYMERASE UMUC / TRANSFERASE FAMILY MEMBER"/>
    <property type="match status" value="1"/>
</dbReference>
<comment type="subcellular location">
    <subcellularLocation>
        <location evidence="3">Cytoplasm</location>
    </subcellularLocation>
</comment>
<proteinExistence type="inferred from homology"/>
<keyword evidence="3" id="KW-0239">DNA-directed DNA polymerase</keyword>
<keyword evidence="3" id="KW-0234">DNA repair</keyword>
<keyword evidence="3" id="KW-0235">DNA replication</keyword>
<dbReference type="InterPro" id="IPR001126">
    <property type="entry name" value="UmuC"/>
</dbReference>
<comment type="caution">
    <text evidence="5">The sequence shown here is derived from an EMBL/GenBank/DDBJ whole genome shotgun (WGS) entry which is preliminary data.</text>
</comment>
<dbReference type="GO" id="GO:0006261">
    <property type="term" value="P:DNA-templated DNA replication"/>
    <property type="evidence" value="ECO:0007669"/>
    <property type="project" value="UniProtKB-UniRule"/>
</dbReference>
<dbReference type="PROSITE" id="PS50173">
    <property type="entry name" value="UMUC"/>
    <property type="match status" value="1"/>
</dbReference>
<gene>
    <name evidence="5" type="primary">dinP</name>
    <name evidence="3" type="synonym">dinB</name>
    <name evidence="5" type="ORF">GCM10007380_07800</name>
</gene>
<dbReference type="Gene3D" id="1.10.150.20">
    <property type="entry name" value="5' to 3' exonuclease, C-terminal subdomain"/>
    <property type="match status" value="1"/>
</dbReference>
<comment type="cofactor">
    <cofactor evidence="3">
        <name>Mg(2+)</name>
        <dbReference type="ChEBI" id="CHEBI:18420"/>
    </cofactor>
    <text evidence="3">Binds 2 magnesium ions per subunit.</text>
</comment>
<sequence>MNSWAPKSGKVILHVDMNSFFASVEIANDQSLKGKPVVVAGNEKERRGIIVTASYEARAFGIRATMPLWEARKKCPEMIVKTPNHELYRKVSRQIFEKLGSISPKVEVASIDEGYIDITDCEELGHPIQIAESIQKMLLQELDLPCSIGIAPNKFLAKTASDMKKPLGITVLRKRDVPFILWPKNVGEMNGVGLKTEEKLHSIGIFTIEDLAKSNEEKIHELLGINGISLRNKANGIDDREVDPSRMLSYKTIGHSTTFSTDIIEEPTIAEKFESLSNRVGDKLKKKGLIADTLTITLRFRDRKTINRSKKLISPIQEGSEIFKEAMDLWKKHWNGEPLRLIGVTLSQLNPVDEVSKQLDLFSFEKDAKQEPLFETLHKLQSKFGEQVIGLGRQKKKKIDRNNILDILKSTE</sequence>
<feature type="domain" description="UmuC" evidence="4">
    <location>
        <begin position="12"/>
        <end position="193"/>
    </location>
</feature>
<keyword evidence="2 3" id="KW-0548">Nucleotidyltransferase</keyword>
<dbReference type="InterPro" id="IPR043128">
    <property type="entry name" value="Rev_trsase/Diguanyl_cyclase"/>
</dbReference>
<feature type="active site" evidence="3">
    <location>
        <position position="113"/>
    </location>
</feature>
<evidence type="ECO:0000256" key="2">
    <source>
        <dbReference type="ARBA" id="ARBA00022695"/>
    </source>
</evidence>
<evidence type="ECO:0000256" key="1">
    <source>
        <dbReference type="ARBA" id="ARBA00010945"/>
    </source>
</evidence>
<dbReference type="GO" id="GO:0009432">
    <property type="term" value="P:SOS response"/>
    <property type="evidence" value="ECO:0007669"/>
    <property type="project" value="TreeGrafter"/>
</dbReference>
<dbReference type="InterPro" id="IPR043502">
    <property type="entry name" value="DNA/RNA_pol_sf"/>
</dbReference>
<keyword evidence="3" id="KW-0238">DNA-binding</keyword>
<dbReference type="Gene3D" id="3.30.1490.100">
    <property type="entry name" value="DNA polymerase, Y-family, little finger domain"/>
    <property type="match status" value="1"/>
</dbReference>
<feature type="binding site" evidence="3">
    <location>
        <position position="112"/>
    </location>
    <ligand>
        <name>Mg(2+)</name>
        <dbReference type="ChEBI" id="CHEBI:18420"/>
    </ligand>
</feature>
<dbReference type="InterPro" id="IPR050116">
    <property type="entry name" value="DNA_polymerase-Y"/>
</dbReference>
<dbReference type="HAMAP" id="MF_01113">
    <property type="entry name" value="DNApol_IV"/>
    <property type="match status" value="1"/>
</dbReference>
<feature type="site" description="Substrate discrimination" evidence="3">
    <location>
        <position position="21"/>
    </location>
</feature>
<dbReference type="EMBL" id="BMHB01000001">
    <property type="protein sequence ID" value="GGI11430.1"/>
    <property type="molecule type" value="Genomic_DNA"/>
</dbReference>
<dbReference type="CDD" id="cd03586">
    <property type="entry name" value="PolY_Pol_IV_kappa"/>
    <property type="match status" value="1"/>
</dbReference>
<dbReference type="Gene3D" id="3.30.70.270">
    <property type="match status" value="1"/>
</dbReference>
<evidence type="ECO:0000256" key="3">
    <source>
        <dbReference type="HAMAP-Rule" id="MF_01113"/>
    </source>
</evidence>
<dbReference type="GO" id="GO:0003684">
    <property type="term" value="F:damaged DNA binding"/>
    <property type="evidence" value="ECO:0007669"/>
    <property type="project" value="InterPro"/>
</dbReference>
<dbReference type="NCBIfam" id="NF002492">
    <property type="entry name" value="PRK01810.1"/>
    <property type="match status" value="1"/>
</dbReference>
<dbReference type="SUPFAM" id="SSF56672">
    <property type="entry name" value="DNA/RNA polymerases"/>
    <property type="match status" value="1"/>
</dbReference>
<reference evidence="6" key="1">
    <citation type="journal article" date="2019" name="Int. J. Syst. Evol. Microbiol.">
        <title>The Global Catalogue of Microorganisms (GCM) 10K type strain sequencing project: providing services to taxonomists for standard genome sequencing and annotation.</title>
        <authorList>
            <consortium name="The Broad Institute Genomics Platform"/>
            <consortium name="The Broad Institute Genome Sequencing Center for Infectious Disease"/>
            <person name="Wu L."/>
            <person name="Ma J."/>
        </authorList>
    </citation>
    <scope>NUCLEOTIDE SEQUENCE [LARGE SCALE GENOMIC DNA]</scope>
    <source>
        <strain evidence="6">CGMCC 1.14993</strain>
    </source>
</reference>
<dbReference type="Pfam" id="PF11799">
    <property type="entry name" value="IMS_C"/>
    <property type="match status" value="1"/>
</dbReference>
<dbReference type="InterPro" id="IPR036775">
    <property type="entry name" value="DNA_pol_Y-fam_lit_finger_sf"/>
</dbReference>
<dbReference type="Proteomes" id="UP000626244">
    <property type="component" value="Unassembled WGS sequence"/>
</dbReference>
<keyword evidence="3" id="KW-0460">Magnesium</keyword>
<keyword evidence="3" id="KW-0227">DNA damage</keyword>
<feature type="binding site" evidence="3">
    <location>
        <position position="16"/>
    </location>
    <ligand>
        <name>Mg(2+)</name>
        <dbReference type="ChEBI" id="CHEBI:18420"/>
    </ligand>
</feature>
<keyword evidence="3" id="KW-0808">Transferase</keyword>
<dbReference type="RefSeq" id="WP_087999031.1">
    <property type="nucleotide sequence ID" value="NZ_BMHB01000001.1"/>
</dbReference>
<dbReference type="GO" id="GO:0000287">
    <property type="term" value="F:magnesium ion binding"/>
    <property type="evidence" value="ECO:0007669"/>
    <property type="project" value="UniProtKB-UniRule"/>
</dbReference>
<dbReference type="OrthoDB" id="9808813at2"/>
<dbReference type="InterPro" id="IPR017961">
    <property type="entry name" value="DNA_pol_Y-fam_little_finger"/>
</dbReference>
<protein>
    <recommendedName>
        <fullName evidence="3">DNA polymerase IV</fullName>
        <shortName evidence="3">Pol IV</shortName>
        <ecNumber evidence="3">2.7.7.7</ecNumber>
    </recommendedName>
</protein>
<name>A0A8J3AJE4_9BACI</name>
<dbReference type="PANTHER" id="PTHR11076:SF33">
    <property type="entry name" value="DNA POLYMERASE KAPPA"/>
    <property type="match status" value="1"/>
</dbReference>
<comment type="catalytic activity">
    <reaction evidence="3">
        <text>DNA(n) + a 2'-deoxyribonucleoside 5'-triphosphate = DNA(n+1) + diphosphate</text>
        <dbReference type="Rhea" id="RHEA:22508"/>
        <dbReference type="Rhea" id="RHEA-COMP:17339"/>
        <dbReference type="Rhea" id="RHEA-COMP:17340"/>
        <dbReference type="ChEBI" id="CHEBI:33019"/>
        <dbReference type="ChEBI" id="CHEBI:61560"/>
        <dbReference type="ChEBI" id="CHEBI:173112"/>
        <dbReference type="EC" id="2.7.7.7"/>
    </reaction>
</comment>
<dbReference type="InterPro" id="IPR022880">
    <property type="entry name" value="DNApol_IV"/>
</dbReference>
<dbReference type="EC" id="2.7.7.7" evidence="3"/>
<evidence type="ECO:0000313" key="6">
    <source>
        <dbReference type="Proteomes" id="UP000626244"/>
    </source>
</evidence>
<dbReference type="Gene3D" id="3.40.1170.60">
    <property type="match status" value="1"/>
</dbReference>
<organism evidence="5 6">
    <name type="scientific">Gottfriedia solisilvae</name>
    <dbReference type="NCBI Taxonomy" id="1516104"/>
    <lineage>
        <taxon>Bacteria</taxon>
        <taxon>Bacillati</taxon>
        <taxon>Bacillota</taxon>
        <taxon>Bacilli</taxon>
        <taxon>Bacillales</taxon>
        <taxon>Bacillaceae</taxon>
        <taxon>Gottfriedia</taxon>
    </lineage>
</organism>
<dbReference type="AlphaFoldDB" id="A0A8J3AJE4"/>
<evidence type="ECO:0000313" key="5">
    <source>
        <dbReference type="EMBL" id="GGI11430.1"/>
    </source>
</evidence>
<keyword evidence="3" id="KW-0963">Cytoplasm</keyword>
<comment type="subunit">
    <text evidence="3">Monomer.</text>
</comment>
<comment type="function">
    <text evidence="3">Poorly processive, error-prone DNA polymerase involved in untargeted mutagenesis. Copies undamaged DNA at stalled replication forks, which arise in vivo from mismatched or misaligned primer ends. These misaligned primers can be extended by PolIV. Exhibits no 3'-5' exonuclease (proofreading) activity. May be involved in translesional synthesis, in conjunction with the beta clamp from PolIII.</text>
</comment>
<dbReference type="SUPFAM" id="SSF100879">
    <property type="entry name" value="Lesion bypass DNA polymerase (Y-family), little finger domain"/>
    <property type="match status" value="1"/>
</dbReference>
<dbReference type="Pfam" id="PF00817">
    <property type="entry name" value="IMS"/>
    <property type="match status" value="1"/>
</dbReference>
<keyword evidence="6" id="KW-1185">Reference proteome</keyword>
<evidence type="ECO:0000259" key="4">
    <source>
        <dbReference type="PROSITE" id="PS50173"/>
    </source>
</evidence>
<dbReference type="GO" id="GO:0006281">
    <property type="term" value="P:DNA repair"/>
    <property type="evidence" value="ECO:0007669"/>
    <property type="project" value="UniProtKB-UniRule"/>
</dbReference>
<dbReference type="GO" id="GO:0042276">
    <property type="term" value="P:error-prone translesion synthesis"/>
    <property type="evidence" value="ECO:0007669"/>
    <property type="project" value="TreeGrafter"/>
</dbReference>
<comment type="similarity">
    <text evidence="1 3">Belongs to the DNA polymerase type-Y family.</text>
</comment>
<dbReference type="GO" id="GO:0005829">
    <property type="term" value="C:cytosol"/>
    <property type="evidence" value="ECO:0007669"/>
    <property type="project" value="TreeGrafter"/>
</dbReference>
<keyword evidence="3" id="KW-0515">Mutator protein</keyword>